<organism evidence="3 4">
    <name type="scientific">Arthrobotrys musiformis</name>
    <dbReference type="NCBI Taxonomy" id="47236"/>
    <lineage>
        <taxon>Eukaryota</taxon>
        <taxon>Fungi</taxon>
        <taxon>Dikarya</taxon>
        <taxon>Ascomycota</taxon>
        <taxon>Pezizomycotina</taxon>
        <taxon>Orbiliomycetes</taxon>
        <taxon>Orbiliales</taxon>
        <taxon>Orbiliaceae</taxon>
        <taxon>Arthrobotrys</taxon>
    </lineage>
</organism>
<evidence type="ECO:0008006" key="5">
    <source>
        <dbReference type="Google" id="ProtNLM"/>
    </source>
</evidence>
<evidence type="ECO:0000256" key="2">
    <source>
        <dbReference type="SAM" id="SignalP"/>
    </source>
</evidence>
<dbReference type="AlphaFoldDB" id="A0AAV9W8G7"/>
<keyword evidence="4" id="KW-1185">Reference proteome</keyword>
<feature type="region of interest" description="Disordered" evidence="1">
    <location>
        <begin position="294"/>
        <end position="339"/>
    </location>
</feature>
<evidence type="ECO:0000256" key="1">
    <source>
        <dbReference type="SAM" id="MobiDB-lite"/>
    </source>
</evidence>
<feature type="signal peptide" evidence="2">
    <location>
        <begin position="1"/>
        <end position="19"/>
    </location>
</feature>
<name>A0AAV9W8G7_9PEZI</name>
<gene>
    <name evidence="3" type="ORF">TWF481_008834</name>
</gene>
<protein>
    <recommendedName>
        <fullName evidence="5">SH3 domain-containing protein</fullName>
    </recommendedName>
</protein>
<dbReference type="Proteomes" id="UP001370758">
    <property type="component" value="Unassembled WGS sequence"/>
</dbReference>
<comment type="caution">
    <text evidence="3">The sequence shown here is derived from an EMBL/GenBank/DDBJ whole genome shotgun (WGS) entry which is preliminary data.</text>
</comment>
<proteinExistence type="predicted"/>
<sequence>MWSSSAAWLLVALLGLSDAYLLSVNLKPVETDLLNLSPEDSIEDFFDGIERPSTSILEGTQRLLPALEAVENDSPTGGQGIAGRISLPENNLRHPRVGYYGTVSRRISDILGEAADVPLVRTASGRSQASSQQREEDGMIVAANNIPSDSRGRCFEFQAPDGEFILQSITLSDFAGEDEVPIGLSIFTAPGCRKNQGFVGYLELDRTSVAEEYNLDLESLHQPIANRFSILPVYGVSDSETPLYHTSDEDVNEGFRPSAPLLETPGEIDLDENLLSDSVEGYLSGFNVPWALLSNVNNSPTQGRAREYEDEEEKEERREATPPASGRRNRPSSWYTNPNLRLQDHFPGFQITADSPRHWNSIVPDSDDDIDSAHVRSRGDRVDSDTTVTNVNNQRQGPGHIALEIGDYDLDDGIDDDNAPNAIQVGDEILIERYLPDWVWQLNPYPRTGGLEFWQLPENRGESSSEDKGLG</sequence>
<keyword evidence="2" id="KW-0732">Signal</keyword>
<accession>A0AAV9W8G7</accession>
<evidence type="ECO:0000313" key="4">
    <source>
        <dbReference type="Proteomes" id="UP001370758"/>
    </source>
</evidence>
<evidence type="ECO:0000313" key="3">
    <source>
        <dbReference type="EMBL" id="KAK6503828.1"/>
    </source>
</evidence>
<reference evidence="3 4" key="1">
    <citation type="submission" date="2023-08" db="EMBL/GenBank/DDBJ databases">
        <authorList>
            <person name="Palmer J.M."/>
        </authorList>
    </citation>
    <scope>NUCLEOTIDE SEQUENCE [LARGE SCALE GENOMIC DNA]</scope>
    <source>
        <strain evidence="3 4">TWF481</strain>
    </source>
</reference>
<feature type="chain" id="PRO_5043395942" description="SH3 domain-containing protein" evidence="2">
    <location>
        <begin position="20"/>
        <end position="471"/>
    </location>
</feature>
<dbReference type="EMBL" id="JAVHJL010000005">
    <property type="protein sequence ID" value="KAK6503828.1"/>
    <property type="molecule type" value="Genomic_DNA"/>
</dbReference>